<feature type="compositionally biased region" description="Polar residues" evidence="1">
    <location>
        <begin position="40"/>
        <end position="54"/>
    </location>
</feature>
<evidence type="ECO:0000256" key="1">
    <source>
        <dbReference type="SAM" id="MobiDB-lite"/>
    </source>
</evidence>
<dbReference type="AlphaFoldDB" id="A0A0G4H0W2"/>
<reference evidence="2 3" key="1">
    <citation type="submission" date="2014-11" db="EMBL/GenBank/DDBJ databases">
        <authorList>
            <person name="Zhu J."/>
            <person name="Qi W."/>
            <person name="Song R."/>
        </authorList>
    </citation>
    <scope>NUCLEOTIDE SEQUENCE [LARGE SCALE GENOMIC DNA]</scope>
</reference>
<dbReference type="EMBL" id="CDMY01000916">
    <property type="protein sequence ID" value="CEM36978.1"/>
    <property type="molecule type" value="Genomic_DNA"/>
</dbReference>
<protein>
    <submittedName>
        <fullName evidence="2">Uncharacterized protein</fullName>
    </submittedName>
</protein>
<dbReference type="Proteomes" id="UP000041254">
    <property type="component" value="Unassembled WGS sequence"/>
</dbReference>
<sequence length="89" mass="9573">MFVFTTPQNHQLGECSRLLFFLGVRTVLPGLPKSALNLPKSGNLSLPKSAQGTADTARASPDDENTQLLPADIHRQSFVANDASPLLMP</sequence>
<organism evidence="2 3">
    <name type="scientific">Vitrella brassicaformis (strain CCMP3155)</name>
    <dbReference type="NCBI Taxonomy" id="1169540"/>
    <lineage>
        <taxon>Eukaryota</taxon>
        <taxon>Sar</taxon>
        <taxon>Alveolata</taxon>
        <taxon>Colpodellida</taxon>
        <taxon>Vitrellaceae</taxon>
        <taxon>Vitrella</taxon>
    </lineage>
</organism>
<evidence type="ECO:0000313" key="3">
    <source>
        <dbReference type="Proteomes" id="UP000041254"/>
    </source>
</evidence>
<dbReference type="InParanoid" id="A0A0G4H0W2"/>
<dbReference type="VEuPathDB" id="CryptoDB:Vbra_6405"/>
<feature type="region of interest" description="Disordered" evidence="1">
    <location>
        <begin position="38"/>
        <end position="89"/>
    </location>
</feature>
<gene>
    <name evidence="2" type="ORF">Vbra_6405</name>
</gene>
<proteinExistence type="predicted"/>
<keyword evidence="3" id="KW-1185">Reference proteome</keyword>
<accession>A0A0G4H0W2</accession>
<name>A0A0G4H0W2_VITBC</name>
<evidence type="ECO:0000313" key="2">
    <source>
        <dbReference type="EMBL" id="CEM36978.1"/>
    </source>
</evidence>